<evidence type="ECO:0000313" key="5">
    <source>
        <dbReference type="Ensembl" id="ENSMMSP00000007843.1"/>
    </source>
</evidence>
<dbReference type="AlphaFoldDB" id="A0A8C6CYM3"/>
<sequence>MQSGYVGDEELASRDTQPPYINPPVPFTGMIEGGLQDGHKITVMGSVLSTDENRFEVNFQMGYNDREIAFHFNPRFEEGGYVVCNTRQLGNWGPEERKLQMPFQKGSPFEICFEVDSSTFKILVNKNIFMEYAHRVPFYQFNAISIKGGVHLSYLSIQVRLHPALVPRGWVWGPVPCVGPAV</sequence>
<reference evidence="5" key="1">
    <citation type="submission" date="2025-08" db="UniProtKB">
        <authorList>
            <consortium name="Ensembl"/>
        </authorList>
    </citation>
    <scope>IDENTIFICATION</scope>
</reference>
<dbReference type="PROSITE" id="PS51304">
    <property type="entry name" value="GALECTIN"/>
    <property type="match status" value="1"/>
</dbReference>
<feature type="region of interest" description="Disordered" evidence="3">
    <location>
        <begin position="1"/>
        <end position="22"/>
    </location>
</feature>
<dbReference type="SMART" id="SM00908">
    <property type="entry name" value="Gal-bind_lectin"/>
    <property type="match status" value="1"/>
</dbReference>
<evidence type="ECO:0000256" key="2">
    <source>
        <dbReference type="RuleBase" id="RU102079"/>
    </source>
</evidence>
<dbReference type="InterPro" id="IPR001079">
    <property type="entry name" value="Galectin_CRD"/>
</dbReference>
<dbReference type="Pfam" id="PF00337">
    <property type="entry name" value="Gal-bind_lectin"/>
    <property type="match status" value="1"/>
</dbReference>
<evidence type="ECO:0000313" key="6">
    <source>
        <dbReference type="Proteomes" id="UP000694544"/>
    </source>
</evidence>
<accession>A0A8C6CYM3</accession>
<dbReference type="SMART" id="SM00276">
    <property type="entry name" value="GLECT"/>
    <property type="match status" value="1"/>
</dbReference>
<dbReference type="InterPro" id="IPR044156">
    <property type="entry name" value="Galectin-like"/>
</dbReference>
<dbReference type="Proteomes" id="UP000694544">
    <property type="component" value="Unplaced"/>
</dbReference>
<keyword evidence="6" id="KW-1185">Reference proteome</keyword>
<dbReference type="GeneTree" id="ENSGT00940000162258"/>
<evidence type="ECO:0000259" key="4">
    <source>
        <dbReference type="PROSITE" id="PS51304"/>
    </source>
</evidence>
<dbReference type="PANTHER" id="PTHR11346">
    <property type="entry name" value="GALECTIN"/>
    <property type="match status" value="1"/>
</dbReference>
<dbReference type="InterPro" id="IPR013320">
    <property type="entry name" value="ConA-like_dom_sf"/>
</dbReference>
<dbReference type="GO" id="GO:0030246">
    <property type="term" value="F:carbohydrate binding"/>
    <property type="evidence" value="ECO:0007669"/>
    <property type="project" value="UniProtKB-UniRule"/>
</dbReference>
<evidence type="ECO:0000256" key="1">
    <source>
        <dbReference type="ARBA" id="ARBA00022734"/>
    </source>
</evidence>
<name>A0A8C6CYM3_MOSMO</name>
<organism evidence="5 6">
    <name type="scientific">Moschus moschiferus</name>
    <name type="common">Siberian musk deer</name>
    <name type="synonym">Moschus sibiricus</name>
    <dbReference type="NCBI Taxonomy" id="68415"/>
    <lineage>
        <taxon>Eukaryota</taxon>
        <taxon>Metazoa</taxon>
        <taxon>Chordata</taxon>
        <taxon>Craniata</taxon>
        <taxon>Vertebrata</taxon>
        <taxon>Euteleostomi</taxon>
        <taxon>Mammalia</taxon>
        <taxon>Eutheria</taxon>
        <taxon>Laurasiatheria</taxon>
        <taxon>Artiodactyla</taxon>
        <taxon>Ruminantia</taxon>
        <taxon>Pecora</taxon>
        <taxon>Moschidae</taxon>
        <taxon>Moschus</taxon>
    </lineage>
</organism>
<reference evidence="5" key="2">
    <citation type="submission" date="2025-09" db="UniProtKB">
        <authorList>
            <consortium name="Ensembl"/>
        </authorList>
    </citation>
    <scope>IDENTIFICATION</scope>
</reference>
<feature type="domain" description="Galectin" evidence="4">
    <location>
        <begin position="27"/>
        <end position="158"/>
    </location>
</feature>
<dbReference type="PANTHER" id="PTHR11346:SF15">
    <property type="entry name" value="PLACENTAL PROTEIN 13-LIKE"/>
    <property type="match status" value="1"/>
</dbReference>
<dbReference type="CDD" id="cd00070">
    <property type="entry name" value="GLECT"/>
    <property type="match status" value="1"/>
</dbReference>
<dbReference type="FunFam" id="2.60.120.200:FF:000078">
    <property type="entry name" value="Galectin"/>
    <property type="match status" value="1"/>
</dbReference>
<dbReference type="Gene3D" id="2.60.120.200">
    <property type="match status" value="1"/>
</dbReference>
<dbReference type="SUPFAM" id="SSF49899">
    <property type="entry name" value="Concanavalin A-like lectins/glucanases"/>
    <property type="match status" value="1"/>
</dbReference>
<evidence type="ECO:0000256" key="3">
    <source>
        <dbReference type="SAM" id="MobiDB-lite"/>
    </source>
</evidence>
<keyword evidence="1 2" id="KW-0430">Lectin</keyword>
<protein>
    <recommendedName>
        <fullName evidence="2">Galectin</fullName>
    </recommendedName>
</protein>
<dbReference type="Ensembl" id="ENSMMST00000008693.1">
    <property type="protein sequence ID" value="ENSMMSP00000007843.1"/>
    <property type="gene ID" value="ENSMMSG00000006099.1"/>
</dbReference>
<proteinExistence type="predicted"/>